<dbReference type="PANTHER" id="PTHR37512:SF1">
    <property type="entry name" value="NADR_TTD14 AAA DOMAIN-CONTAINING PROTEIN"/>
    <property type="match status" value="1"/>
</dbReference>
<dbReference type="PANTHER" id="PTHR37512">
    <property type="entry name" value="TRIFUNCTIONAL NAD BIOSYNTHESIS/REGULATOR PROTEIN NADR"/>
    <property type="match status" value="1"/>
</dbReference>
<comment type="caution">
    <text evidence="2">The sequence shown here is derived from an EMBL/GenBank/DDBJ whole genome shotgun (WGS) entry which is preliminary data.</text>
</comment>
<dbReference type="RefSeq" id="WP_104813748.1">
    <property type="nucleotide sequence ID" value="NZ_MQUB01000001.1"/>
</dbReference>
<organism evidence="2 3">
    <name type="scientific">Aureitalea marina</name>
    <dbReference type="NCBI Taxonomy" id="930804"/>
    <lineage>
        <taxon>Bacteria</taxon>
        <taxon>Pseudomonadati</taxon>
        <taxon>Bacteroidota</taxon>
        <taxon>Flavobacteriia</taxon>
        <taxon>Flavobacteriales</taxon>
        <taxon>Flavobacteriaceae</taxon>
        <taxon>Aureitalea</taxon>
    </lineage>
</organism>
<evidence type="ECO:0000313" key="2">
    <source>
        <dbReference type="EMBL" id="PQB05798.1"/>
    </source>
</evidence>
<accession>A0A2S7KT87</accession>
<dbReference type="InterPro" id="IPR027417">
    <property type="entry name" value="P-loop_NTPase"/>
</dbReference>
<dbReference type="Pfam" id="PF13521">
    <property type="entry name" value="AAA_28"/>
    <property type="match status" value="1"/>
</dbReference>
<protein>
    <recommendedName>
        <fullName evidence="1">NadR/Ttd14 AAA domain-containing protein</fullName>
    </recommendedName>
</protein>
<dbReference type="InterPro" id="IPR038727">
    <property type="entry name" value="NadR/Ttd14_AAA_dom"/>
</dbReference>
<dbReference type="SUPFAM" id="SSF52540">
    <property type="entry name" value="P-loop containing nucleoside triphosphate hydrolases"/>
    <property type="match status" value="1"/>
</dbReference>
<dbReference type="AlphaFoldDB" id="A0A2S7KT87"/>
<gene>
    <name evidence="2" type="ORF">BST85_13510</name>
</gene>
<reference evidence="2 3" key="1">
    <citation type="submission" date="2016-11" db="EMBL/GenBank/DDBJ databases">
        <title>Trade-off between light-utilization and light-protection in marine flavobacteria.</title>
        <authorList>
            <person name="Kumagai Y."/>
        </authorList>
    </citation>
    <scope>NUCLEOTIDE SEQUENCE [LARGE SCALE GENOMIC DNA]</scope>
    <source>
        <strain evidence="2 3">NBRC 107741</strain>
    </source>
</reference>
<dbReference type="EMBL" id="MQUB01000001">
    <property type="protein sequence ID" value="PQB05798.1"/>
    <property type="molecule type" value="Genomic_DNA"/>
</dbReference>
<evidence type="ECO:0000313" key="3">
    <source>
        <dbReference type="Proteomes" id="UP000239800"/>
    </source>
</evidence>
<keyword evidence="3" id="KW-1185">Reference proteome</keyword>
<sequence length="184" mass="21387">MEESLIQQHPDCLRFVFFGPESTGKTTLAAQIADHFDTVWVEEQMRSYLQNKLDETGLTCTREDLLPIAMGQMAEENLKAQGRKLIFCDTNLVQLETYAQYYYQGFCPEAILQANKRNHYVHYFLTDIDVPWVADDLRDRPNSREELFTIFERKLMDYGLPYTVLSGTLEDRLKVAVSIVHQHA</sequence>
<evidence type="ECO:0000259" key="1">
    <source>
        <dbReference type="Pfam" id="PF13521"/>
    </source>
</evidence>
<proteinExistence type="predicted"/>
<dbReference type="Gene3D" id="3.40.50.300">
    <property type="entry name" value="P-loop containing nucleotide triphosphate hydrolases"/>
    <property type="match status" value="1"/>
</dbReference>
<dbReference type="OrthoDB" id="9151999at2"/>
<dbReference type="InterPro" id="IPR052735">
    <property type="entry name" value="NAD_biosynth-regulator"/>
</dbReference>
<name>A0A2S7KT87_9FLAO</name>
<feature type="domain" description="NadR/Ttd14 AAA" evidence="1">
    <location>
        <begin position="14"/>
        <end position="172"/>
    </location>
</feature>
<dbReference type="Proteomes" id="UP000239800">
    <property type="component" value="Unassembled WGS sequence"/>
</dbReference>